<feature type="compositionally biased region" description="Low complexity" evidence="1">
    <location>
        <begin position="1156"/>
        <end position="1165"/>
    </location>
</feature>
<feature type="compositionally biased region" description="Low complexity" evidence="1">
    <location>
        <begin position="522"/>
        <end position="536"/>
    </location>
</feature>
<feature type="region of interest" description="Disordered" evidence="1">
    <location>
        <begin position="803"/>
        <end position="851"/>
    </location>
</feature>
<feature type="region of interest" description="Disordered" evidence="1">
    <location>
        <begin position="268"/>
        <end position="358"/>
    </location>
</feature>
<feature type="compositionally biased region" description="Basic and acidic residues" evidence="1">
    <location>
        <begin position="825"/>
        <end position="834"/>
    </location>
</feature>
<organism evidence="2">
    <name type="scientific">Pandorina morum</name>
    <name type="common">Freshwater green alga</name>
    <name type="synonym">Volvox morum</name>
    <dbReference type="NCBI Taxonomy" id="33099"/>
    <lineage>
        <taxon>Eukaryota</taxon>
        <taxon>Viridiplantae</taxon>
        <taxon>Chlorophyta</taxon>
        <taxon>core chlorophytes</taxon>
        <taxon>Chlorophyceae</taxon>
        <taxon>CS clade</taxon>
        <taxon>Chlamydomonadales</taxon>
        <taxon>Volvocaceae</taxon>
        <taxon>Pandorina</taxon>
    </lineage>
</organism>
<feature type="region of interest" description="Disordered" evidence="1">
    <location>
        <begin position="521"/>
        <end position="553"/>
    </location>
</feature>
<evidence type="ECO:0000256" key="1">
    <source>
        <dbReference type="SAM" id="MobiDB-lite"/>
    </source>
</evidence>
<feature type="region of interest" description="Disordered" evidence="1">
    <location>
        <begin position="120"/>
        <end position="158"/>
    </location>
</feature>
<feature type="region of interest" description="Disordered" evidence="1">
    <location>
        <begin position="946"/>
        <end position="996"/>
    </location>
</feature>
<accession>A0A1W5IWS7</accession>
<reference evidence="2" key="1">
    <citation type="submission" date="2015-07" db="EMBL/GenBank/DDBJ databases">
        <authorList>
            <person name="Noorani M."/>
        </authorList>
    </citation>
    <scope>NUCLEOTIDE SEQUENCE</scope>
    <source>
        <strain evidence="2">UTEX 1727</strain>
    </source>
</reference>
<feature type="compositionally biased region" description="Low complexity" evidence="1">
    <location>
        <begin position="313"/>
        <end position="325"/>
    </location>
</feature>
<feature type="compositionally biased region" description="Low complexity" evidence="1">
    <location>
        <begin position="968"/>
        <end position="978"/>
    </location>
</feature>
<reference evidence="2" key="2">
    <citation type="journal article" date="2017" name="J. Evol. Biol.">
        <title>Genetic Basis for Soma is Present in Undifferentiated Volvocine Green Algae.</title>
        <authorList>
            <person name="Grochau-Wright Z.I."/>
            <person name="Hanschen E.R."/>
            <person name="Ferris P.J."/>
            <person name="Hamaji T."/>
            <person name="Nozaki H."/>
            <person name="Olson B.J.S.C."/>
            <person name="Michod R.E."/>
        </authorList>
    </citation>
    <scope>NUCLEOTIDE SEQUENCE</scope>
    <source>
        <strain evidence="2">UTEX 1727</strain>
    </source>
</reference>
<name>A0A1W5IWS7_PANMO</name>
<gene>
    <name evidence="2" type="primary">rlsO</name>
</gene>
<sequence length="1302" mass="135062">MRVDCTGAAGDTPHPQQPRVPAASNAATEPLTEAQSCAISAERLDRLPPMPRGLYLALRPLLPANSGPPDDDLGPTLLAPVIPSETRRMDRLLLPEDSPACTPATPHPSLQLAQALQATLQAGPPPPSSPADDSGGGSGNGNGSASTAAEHPARRQSVPLLRPLPRLILRPVRSLPCSALDAAVAVAAAPDRIQTNQHSTAQEHFPAGQGTLPQHDSFVEKVLLWRQPSSTAGARSAASPPSAAPSGIIPGAVPLRLSPLLTTGARSAFSVPAPPSSAGNATPASPMPPPAGYSPPLRQQQPQHQHAPPPPAARATAQGAYPGGRFSDGDDGDRNGAGDREHDRGVSPGLPAVRTGLTLPRGPIEVTVAVRAPGTGLSRPRGGAVQQPGMVVTRSCYVRGPVCGRFDVGRYLADRDCIMYEGSWMSRSNFEKLGGSKMAKWYRSIRVLPDLEPLGEWLERHQVPVARGPNRRSVKRPLDSGDELWLELAAAYLGQHGRRSTSCEDSPDPAPELPTAYQHQVAGPTAAGTTAARGDAWSGGRCDRSAGAAGGDGEQLRLWNDAADASGGGEGGSFLRRLLNTLPAGQVLPPPQLTASAHAGGMRAPQTLSRARDPLAAVSEGAAPAGPVPIHPSAALSADTPQSVRSVRLAESHPRPASAAGVLQLRPLKQPAVGIDRDGRPGELPGERQQASPLSPWPANRAVPGGPGGNTPAPLPRQPPQAAWAPAWHSPAAVVRRLQSAPTPLQPHDGQLAKEDAPAPEQLPAALNASAGGSPQPLVTRQAVLTRALPLLPLDRLLGVKRGREDSDKGTAATAARVANQDVRGVPEARRPRTGEQQQQQQQQAWVAGGNPAASSRFVFEEPENATGPVRPRLHGLGHHVHSGRRTGAQDRGDGLGQPLLRKGGGGNGAAAAAASAAAADVPATGMGDEHPAYKANTSTRVEGTQLGARPSLPCDESSQQLCGTVGPLQPQPQLQTQPQPPPPRPHPSQFHHEQVQMRALASCIWEGADQQIEVGAWQELGSEHGSADDPHAQAAGGEEDSCAAGQDRASGFGPQVEPEIAPEDWMMSQPHEPVRAVLGRPEAMGGVREGEGDGGSRQGALVAERQAVGSTELDERSGGLQADSPLGNASVSSREDEAMQSSGGADDLQLVDLRSPGQQGPSSSEGLREPALSQSGAEGLLTQRPKEAPPQAPQRQQQAAVDQSAAPPEPQSEAAPTPDTKHTELGLGPLPAPPPELWPPRTVPQAARAQESEKPEHAAELQAATQGPSLMTELKLLAGAAAPLECAGRAEAVQEHGLKGR</sequence>
<feature type="region of interest" description="Disordered" evidence="1">
    <location>
        <begin position="589"/>
        <end position="728"/>
    </location>
</feature>
<feature type="compositionally biased region" description="Low complexity" evidence="1">
    <location>
        <begin position="294"/>
        <end position="306"/>
    </location>
</feature>
<feature type="compositionally biased region" description="Pro residues" evidence="1">
    <location>
        <begin position="1231"/>
        <end position="1243"/>
    </location>
</feature>
<feature type="region of interest" description="Disordered" evidence="1">
    <location>
        <begin position="1110"/>
        <end position="1267"/>
    </location>
</feature>
<feature type="region of interest" description="Disordered" evidence="1">
    <location>
        <begin position="1"/>
        <end position="31"/>
    </location>
</feature>
<feature type="compositionally biased region" description="Low complexity" evidence="1">
    <location>
        <begin position="1194"/>
        <end position="1217"/>
    </location>
</feature>
<feature type="compositionally biased region" description="Basic and acidic residues" evidence="1">
    <location>
        <begin position="1251"/>
        <end position="1260"/>
    </location>
</feature>
<protein>
    <submittedName>
        <fullName evidence="2">RlsO</fullName>
    </submittedName>
</protein>
<dbReference type="EMBL" id="KT232175">
    <property type="protein sequence ID" value="ALD82613.1"/>
    <property type="molecule type" value="Genomic_DNA"/>
</dbReference>
<feature type="compositionally biased region" description="Basic residues" evidence="1">
    <location>
        <begin position="872"/>
        <end position="885"/>
    </location>
</feature>
<feature type="region of interest" description="Disordered" evidence="1">
    <location>
        <begin position="865"/>
        <end position="909"/>
    </location>
</feature>
<feature type="compositionally biased region" description="Basic and acidic residues" evidence="1">
    <location>
        <begin position="332"/>
        <end position="345"/>
    </location>
</feature>
<evidence type="ECO:0000313" key="2">
    <source>
        <dbReference type="EMBL" id="ALD82613.1"/>
    </source>
</evidence>
<feature type="compositionally biased region" description="Basic and acidic residues" evidence="1">
    <location>
        <begin position="1023"/>
        <end position="1032"/>
    </location>
</feature>
<feature type="region of interest" description="Disordered" evidence="1">
    <location>
        <begin position="1023"/>
        <end position="1070"/>
    </location>
</feature>
<proteinExistence type="predicted"/>